<proteinExistence type="inferred from homology"/>
<dbReference type="Gene3D" id="3.30.160.390">
    <property type="entry name" value="Integrase, DNA-binding domain"/>
    <property type="match status" value="1"/>
</dbReference>
<dbReference type="InterPro" id="IPR038488">
    <property type="entry name" value="Integrase_DNA-bd_sf"/>
</dbReference>
<dbReference type="PANTHER" id="PTHR30629">
    <property type="entry name" value="PROPHAGE INTEGRASE"/>
    <property type="match status" value="1"/>
</dbReference>
<dbReference type="Proteomes" id="UP000463961">
    <property type="component" value="Chromosome"/>
</dbReference>
<dbReference type="PROSITE" id="PS51898">
    <property type="entry name" value="TYR_RECOMBINASE"/>
    <property type="match status" value="1"/>
</dbReference>
<dbReference type="InterPro" id="IPR025166">
    <property type="entry name" value="Integrase_DNA_bind_dom"/>
</dbReference>
<dbReference type="PANTHER" id="PTHR30629:SF2">
    <property type="entry name" value="PROPHAGE INTEGRASE INTS-RELATED"/>
    <property type="match status" value="1"/>
</dbReference>
<dbReference type="Gene3D" id="1.10.150.130">
    <property type="match status" value="1"/>
</dbReference>
<dbReference type="OrthoDB" id="9775880at2"/>
<sequence length="412" mass="46129">MALTDLKVKAAKAGDKPYKLTDERGLHLLIATNGGKYWRWSYRFIGKQKTMALGTYPDTGLADARNRRDEARKLLAGGVDPSEDRKVQRSQKVERAANSFEAIARRWYAQGVKSGWTESYASKTLRRLEKDVFPWIGNKPVAELQAPDFLTVSRRVSERGAVDTSHRITQVCGQIMRFAIAEGIADRNPVADLRGALPSAPVKHMASVTDPVRVGELLRAFDAFKGTLTVQCALRLAPLVFTRPVELRKARWADIDLDAGMWTIPAEMMKMRKPHLVPLSTQAVTILREIQPLSGDGEYVFPGARDPKRPMSDAAINAALKRLGIDTKEELTGHGFRAMARTILHEQLGYAPEWIEQQLAHKTSDPLGEAYARAKFINQRREMMQAWADYLEKLKKGAAIIIFPTQANQIGR</sequence>
<dbReference type="GO" id="GO:0006310">
    <property type="term" value="P:DNA recombination"/>
    <property type="evidence" value="ECO:0007669"/>
    <property type="project" value="UniProtKB-KW"/>
</dbReference>
<name>A0A7R6RCX7_9RHOO</name>
<evidence type="ECO:0000313" key="7">
    <source>
        <dbReference type="Proteomes" id="UP000463961"/>
    </source>
</evidence>
<evidence type="ECO:0000313" key="6">
    <source>
        <dbReference type="EMBL" id="BBU68661.1"/>
    </source>
</evidence>
<gene>
    <name evidence="6" type="ORF">ICHIAU1_09440</name>
</gene>
<keyword evidence="7" id="KW-1185">Reference proteome</keyword>
<dbReference type="InterPro" id="IPR013762">
    <property type="entry name" value="Integrase-like_cat_sf"/>
</dbReference>
<dbReference type="AlphaFoldDB" id="A0A7R6RCX7"/>
<dbReference type="RefSeq" id="WP_162050566.1">
    <property type="nucleotide sequence ID" value="NZ_AP022345.1"/>
</dbReference>
<evidence type="ECO:0000256" key="3">
    <source>
        <dbReference type="ARBA" id="ARBA00023125"/>
    </source>
</evidence>
<keyword evidence="2" id="KW-0229">DNA integration</keyword>
<dbReference type="Pfam" id="PF13356">
    <property type="entry name" value="Arm-DNA-bind_3"/>
    <property type="match status" value="1"/>
</dbReference>
<dbReference type="SUPFAM" id="SSF56349">
    <property type="entry name" value="DNA breaking-rejoining enzymes"/>
    <property type="match status" value="1"/>
</dbReference>
<evidence type="ECO:0000259" key="5">
    <source>
        <dbReference type="PROSITE" id="PS51898"/>
    </source>
</evidence>
<dbReference type="EMBL" id="AP022345">
    <property type="protein sequence ID" value="BBU68661.1"/>
    <property type="molecule type" value="Genomic_DNA"/>
</dbReference>
<feature type="domain" description="Tyr recombinase" evidence="5">
    <location>
        <begin position="207"/>
        <end position="384"/>
    </location>
</feature>
<accession>A0A7R6RCX7</accession>
<dbReference type="InterPro" id="IPR011010">
    <property type="entry name" value="DNA_brk_join_enz"/>
</dbReference>
<protein>
    <submittedName>
        <fullName evidence="6">Integrase</fullName>
    </submittedName>
</protein>
<dbReference type="InterPro" id="IPR002104">
    <property type="entry name" value="Integrase_catalytic"/>
</dbReference>
<dbReference type="GO" id="GO:0003677">
    <property type="term" value="F:DNA binding"/>
    <property type="evidence" value="ECO:0007669"/>
    <property type="project" value="UniProtKB-KW"/>
</dbReference>
<dbReference type="Pfam" id="PF22022">
    <property type="entry name" value="Phage_int_M"/>
    <property type="match status" value="1"/>
</dbReference>
<keyword evidence="3" id="KW-0238">DNA-binding</keyword>
<reference evidence="7" key="1">
    <citation type="submission" date="2020-01" db="EMBL/GenBank/DDBJ databases">
        <title>Phosphoaccumulans saitamaens gen. nov., sp. nov., a polyphosphate accumulating bacterium isolated from surface river water.</title>
        <authorList>
            <person name="Watanabe K."/>
            <person name="Suda W."/>
        </authorList>
    </citation>
    <scope>NUCLEOTIDE SEQUENCE [LARGE SCALE GENOMIC DNA]</scope>
    <source>
        <strain evidence="7">ICHIAU1</strain>
    </source>
</reference>
<evidence type="ECO:0000256" key="4">
    <source>
        <dbReference type="ARBA" id="ARBA00023172"/>
    </source>
</evidence>
<comment type="similarity">
    <text evidence="1">Belongs to the 'phage' integrase family.</text>
</comment>
<evidence type="ECO:0000256" key="1">
    <source>
        <dbReference type="ARBA" id="ARBA00008857"/>
    </source>
</evidence>
<dbReference type="InterPro" id="IPR010998">
    <property type="entry name" value="Integrase_recombinase_N"/>
</dbReference>
<dbReference type="InterPro" id="IPR050808">
    <property type="entry name" value="Phage_Integrase"/>
</dbReference>
<keyword evidence="4" id="KW-0233">DNA recombination</keyword>
<dbReference type="GO" id="GO:0015074">
    <property type="term" value="P:DNA integration"/>
    <property type="evidence" value="ECO:0007669"/>
    <property type="project" value="UniProtKB-KW"/>
</dbReference>
<dbReference type="Gene3D" id="1.10.443.10">
    <property type="entry name" value="Intergrase catalytic core"/>
    <property type="match status" value="1"/>
</dbReference>
<dbReference type="CDD" id="cd00801">
    <property type="entry name" value="INT_P4_C"/>
    <property type="match status" value="1"/>
</dbReference>
<organism evidence="6 7">
    <name type="scientific">Fluviibacter phosphoraccumulans</name>
    <dbReference type="NCBI Taxonomy" id="1751046"/>
    <lineage>
        <taxon>Bacteria</taxon>
        <taxon>Pseudomonadati</taxon>
        <taxon>Pseudomonadota</taxon>
        <taxon>Betaproteobacteria</taxon>
        <taxon>Rhodocyclales</taxon>
        <taxon>Fluviibacteraceae</taxon>
        <taxon>Fluviibacter</taxon>
    </lineage>
</organism>
<dbReference type="Pfam" id="PF00589">
    <property type="entry name" value="Phage_integrase"/>
    <property type="match status" value="1"/>
</dbReference>
<evidence type="ECO:0000256" key="2">
    <source>
        <dbReference type="ARBA" id="ARBA00022908"/>
    </source>
</evidence>
<dbReference type="InterPro" id="IPR053876">
    <property type="entry name" value="Phage_int_M"/>
</dbReference>